<evidence type="ECO:0000313" key="1">
    <source>
        <dbReference type="EMBL" id="CZS91773.1"/>
    </source>
</evidence>
<sequence length="74" mass="7972">MVTSSIGYGRTARLTISARIHDVLSGLGCIGKSELRHEQALILSMAVVVAPVRVSGPARVAMLYSVLYEPVTFR</sequence>
<keyword evidence="2" id="KW-1185">Reference proteome</keyword>
<dbReference type="EMBL" id="FJUX01000009">
    <property type="protein sequence ID" value="CZS91773.1"/>
    <property type="molecule type" value="Genomic_DNA"/>
</dbReference>
<reference evidence="2" key="1">
    <citation type="submission" date="2016-03" db="EMBL/GenBank/DDBJ databases">
        <authorList>
            <person name="Guldener U."/>
        </authorList>
    </citation>
    <scope>NUCLEOTIDE SEQUENCE [LARGE SCALE GENOMIC DNA]</scope>
    <source>
        <strain evidence="2">04CH-RAC-A.6.1</strain>
    </source>
</reference>
<dbReference type="Proteomes" id="UP000178912">
    <property type="component" value="Unassembled WGS sequence"/>
</dbReference>
<organism evidence="1 2">
    <name type="scientific">Rhynchosporium agropyri</name>
    <dbReference type="NCBI Taxonomy" id="914238"/>
    <lineage>
        <taxon>Eukaryota</taxon>
        <taxon>Fungi</taxon>
        <taxon>Dikarya</taxon>
        <taxon>Ascomycota</taxon>
        <taxon>Pezizomycotina</taxon>
        <taxon>Leotiomycetes</taxon>
        <taxon>Helotiales</taxon>
        <taxon>Ploettnerulaceae</taxon>
        <taxon>Rhynchosporium</taxon>
    </lineage>
</organism>
<accession>A0A1E1K128</accession>
<dbReference type="AlphaFoldDB" id="A0A1E1K128"/>
<evidence type="ECO:0000313" key="2">
    <source>
        <dbReference type="Proteomes" id="UP000178912"/>
    </source>
</evidence>
<protein>
    <submittedName>
        <fullName evidence="1">Uncharacterized protein</fullName>
    </submittedName>
</protein>
<proteinExistence type="predicted"/>
<name>A0A1E1K128_9HELO</name>
<gene>
    <name evidence="1" type="ORF">RAG0_02301</name>
</gene>